<dbReference type="RefSeq" id="WP_307261408.1">
    <property type="nucleotide sequence ID" value="NZ_JAUSVL010000001.1"/>
</dbReference>
<feature type="domain" description="Sialidase" evidence="1">
    <location>
        <begin position="63"/>
        <end position="312"/>
    </location>
</feature>
<dbReference type="Pfam" id="PF13088">
    <property type="entry name" value="BNR_2"/>
    <property type="match status" value="1"/>
</dbReference>
<protein>
    <recommendedName>
        <fullName evidence="1">Sialidase domain-containing protein</fullName>
    </recommendedName>
</protein>
<dbReference type="SUPFAM" id="SSF50939">
    <property type="entry name" value="Sialidases"/>
    <property type="match status" value="1"/>
</dbReference>
<name>A0AAE4AN52_9BACT</name>
<dbReference type="EMBL" id="JAUSVL010000001">
    <property type="protein sequence ID" value="MDQ0289974.1"/>
    <property type="molecule type" value="Genomic_DNA"/>
</dbReference>
<accession>A0AAE4AN52</accession>
<evidence type="ECO:0000313" key="3">
    <source>
        <dbReference type="Proteomes" id="UP001238163"/>
    </source>
</evidence>
<dbReference type="PANTHER" id="PTHR43752:SF2">
    <property type="entry name" value="BNR_ASP-BOX REPEAT FAMILY PROTEIN"/>
    <property type="match status" value="1"/>
</dbReference>
<dbReference type="Gene3D" id="2.120.10.10">
    <property type="match status" value="1"/>
</dbReference>
<dbReference type="Proteomes" id="UP001238163">
    <property type="component" value="Unassembled WGS sequence"/>
</dbReference>
<organism evidence="2 3">
    <name type="scientific">Oligosphaera ethanolica</name>
    <dbReference type="NCBI Taxonomy" id="760260"/>
    <lineage>
        <taxon>Bacteria</taxon>
        <taxon>Pseudomonadati</taxon>
        <taxon>Lentisphaerota</taxon>
        <taxon>Oligosphaeria</taxon>
        <taxon>Oligosphaerales</taxon>
        <taxon>Oligosphaeraceae</taxon>
        <taxon>Oligosphaera</taxon>
    </lineage>
</organism>
<gene>
    <name evidence="2" type="ORF">J3R75_002081</name>
</gene>
<evidence type="ECO:0000313" key="2">
    <source>
        <dbReference type="EMBL" id="MDQ0289974.1"/>
    </source>
</evidence>
<proteinExistence type="predicted"/>
<sequence length="394" mass="44087">MTAAAAFPGVIITQPGPQYSAAYRQWQGCPSICRTPKGRFFGGWYSGGSREPSYWNYNILARSDDGGINWQDPVLVIATVPATRKQLLDIELWLDPLQRLWCFWVQRDYSCGGIKDAAHVSTWAIRCDDPDAADLHWSAPFLAFTGFLRCQPTVLNDGRWLACAYDWTCDRYCYSESSDQGRTWLRRQGGKKLDAFFDETQILERRDGSLLMFARTCKTGCIAQSLSTDGGATWTDGAPTDIPNPSTRFFLRRLQSGRVLLINNLDAKQRVAMTAMLSEDDGRSWPYQLTLENSTGSSYPDAVQAPDGGIHIIYDRGGRNARKEIVTCRICEDDIIAGKITALDSFIGNIASKAPQQTLAAPTDRDRIRDFDDRWLKNQFGDIAGADAIAQLRF</sequence>
<evidence type="ECO:0000259" key="1">
    <source>
        <dbReference type="Pfam" id="PF13088"/>
    </source>
</evidence>
<dbReference type="AlphaFoldDB" id="A0AAE4AN52"/>
<dbReference type="CDD" id="cd15482">
    <property type="entry name" value="Sialidase_non-viral"/>
    <property type="match status" value="1"/>
</dbReference>
<keyword evidence="3" id="KW-1185">Reference proteome</keyword>
<dbReference type="PANTHER" id="PTHR43752">
    <property type="entry name" value="BNR/ASP-BOX REPEAT FAMILY PROTEIN"/>
    <property type="match status" value="1"/>
</dbReference>
<dbReference type="InterPro" id="IPR036278">
    <property type="entry name" value="Sialidase_sf"/>
</dbReference>
<dbReference type="InterPro" id="IPR011040">
    <property type="entry name" value="Sialidase"/>
</dbReference>
<reference evidence="2" key="1">
    <citation type="submission" date="2023-07" db="EMBL/GenBank/DDBJ databases">
        <title>Genomic Encyclopedia of Type Strains, Phase IV (KMG-IV): sequencing the most valuable type-strain genomes for metagenomic binning, comparative biology and taxonomic classification.</title>
        <authorList>
            <person name="Goeker M."/>
        </authorList>
    </citation>
    <scope>NUCLEOTIDE SEQUENCE</scope>
    <source>
        <strain evidence="2">DSM 24202</strain>
    </source>
</reference>
<comment type="caution">
    <text evidence="2">The sequence shown here is derived from an EMBL/GenBank/DDBJ whole genome shotgun (WGS) entry which is preliminary data.</text>
</comment>